<sequence>MNHQKLATLTITIMAALTLSACTSHTKGNTSSKSAIVSSKSVKSKSQKATAKTATSTKKAGIMNLAQIQKGDYSSLAGTWTEVRTGANRHDATGIDYTDGGTDPITMTKNKIVNGQMSIQGQTLTDADGRKNLIFQTKDHVLTASLADPSVAINWSVSFYPKGTTDANKEEIGAVGNDRNLIVIWTSNNSYTQVFAQGPAKAVATTTQTSLNISQIAQNNFASLVGTWKNETDGKTIVVTNQTMNKPAGSHVAASIGAVVSGADNNGYPEVITSGAITVGYIQGGIGTFDPSIMGSAFEPFLIVPKNVKLPAAQGLYDTDDSDTTRDQLVRGIQSGNGVQPHTYYRQ</sequence>
<evidence type="ECO:0000313" key="3">
    <source>
        <dbReference type="EMBL" id="MFD1466450.1"/>
    </source>
</evidence>
<dbReference type="EMBL" id="JBHTOF010000103">
    <property type="protein sequence ID" value="MFD1466450.1"/>
    <property type="molecule type" value="Genomic_DNA"/>
</dbReference>
<evidence type="ECO:0000259" key="2">
    <source>
        <dbReference type="Pfam" id="PF19804"/>
    </source>
</evidence>
<organism evidence="3 4">
    <name type="scientific">Lapidilactobacillus mulanensis</name>
    <dbReference type="NCBI Taxonomy" id="2485999"/>
    <lineage>
        <taxon>Bacteria</taxon>
        <taxon>Bacillati</taxon>
        <taxon>Bacillota</taxon>
        <taxon>Bacilli</taxon>
        <taxon>Lactobacillales</taxon>
        <taxon>Lactobacillaceae</taxon>
        <taxon>Lapidilactobacillus</taxon>
    </lineage>
</organism>
<gene>
    <name evidence="3" type="ORF">ACFQ4L_10295</name>
</gene>
<feature type="domain" description="DUF6287" evidence="2">
    <location>
        <begin position="63"/>
        <end position="81"/>
    </location>
</feature>
<dbReference type="PROSITE" id="PS51257">
    <property type="entry name" value="PROKAR_LIPOPROTEIN"/>
    <property type="match status" value="1"/>
</dbReference>
<keyword evidence="1" id="KW-0732">Signal</keyword>
<name>A0ABW4DU05_9LACO</name>
<feature type="chain" id="PRO_5046715251" evidence="1">
    <location>
        <begin position="22"/>
        <end position="347"/>
    </location>
</feature>
<reference evidence="4" key="1">
    <citation type="journal article" date="2019" name="Int. J. Syst. Evol. Microbiol.">
        <title>The Global Catalogue of Microorganisms (GCM) 10K type strain sequencing project: providing services to taxonomists for standard genome sequencing and annotation.</title>
        <authorList>
            <consortium name="The Broad Institute Genomics Platform"/>
            <consortium name="The Broad Institute Genome Sequencing Center for Infectious Disease"/>
            <person name="Wu L."/>
            <person name="Ma J."/>
        </authorList>
    </citation>
    <scope>NUCLEOTIDE SEQUENCE [LARGE SCALE GENOMIC DNA]</scope>
    <source>
        <strain evidence="4">CCM 8951</strain>
    </source>
</reference>
<evidence type="ECO:0000256" key="1">
    <source>
        <dbReference type="SAM" id="SignalP"/>
    </source>
</evidence>
<proteinExistence type="predicted"/>
<accession>A0ABW4DU05</accession>
<comment type="caution">
    <text evidence="3">The sequence shown here is derived from an EMBL/GenBank/DDBJ whole genome shotgun (WGS) entry which is preliminary data.</text>
</comment>
<dbReference type="InterPro" id="IPR046254">
    <property type="entry name" value="DUF6287"/>
</dbReference>
<dbReference type="RefSeq" id="WP_125577417.1">
    <property type="nucleotide sequence ID" value="NZ_JBHTOF010000103.1"/>
</dbReference>
<dbReference type="Proteomes" id="UP001597244">
    <property type="component" value="Unassembled WGS sequence"/>
</dbReference>
<evidence type="ECO:0000313" key="4">
    <source>
        <dbReference type="Proteomes" id="UP001597244"/>
    </source>
</evidence>
<feature type="domain" description="DUF6287" evidence="2">
    <location>
        <begin position="209"/>
        <end position="242"/>
    </location>
</feature>
<dbReference type="Pfam" id="PF19804">
    <property type="entry name" value="DUF6287"/>
    <property type="match status" value="2"/>
</dbReference>
<keyword evidence="4" id="KW-1185">Reference proteome</keyword>
<protein>
    <submittedName>
        <fullName evidence="3">DUF6287 domain-containing protein</fullName>
    </submittedName>
</protein>
<feature type="signal peptide" evidence="1">
    <location>
        <begin position="1"/>
        <end position="21"/>
    </location>
</feature>